<sequence>MKPIRHRDLLVAFLGAGIVAHLVVSLTYGTLPSFPAPAGVTLGVLGLAEAVAGWILKGRVERRSGSKPVEPLVAARAVLVAQASAVGGALVGGLWAGLLAYVLPRASTVTAAASDTTAAVVGLLCALVLVGGALWLERCCRTPDDPDEQRRDGGSGGGAATR</sequence>
<feature type="transmembrane region" description="Helical" evidence="2">
    <location>
        <begin position="35"/>
        <end position="56"/>
    </location>
</feature>
<name>A0A9W6L2M2_9PSEU</name>
<keyword evidence="2" id="KW-1133">Transmembrane helix</keyword>
<keyword evidence="2" id="KW-0472">Membrane</keyword>
<proteinExistence type="predicted"/>
<evidence type="ECO:0000313" key="4">
    <source>
        <dbReference type="Proteomes" id="UP001143463"/>
    </source>
</evidence>
<dbReference type="Proteomes" id="UP001143463">
    <property type="component" value="Unassembled WGS sequence"/>
</dbReference>
<feature type="region of interest" description="Disordered" evidence="1">
    <location>
        <begin position="142"/>
        <end position="162"/>
    </location>
</feature>
<protein>
    <submittedName>
        <fullName evidence="3">Membrane protein</fullName>
    </submittedName>
</protein>
<feature type="transmembrane region" description="Helical" evidence="2">
    <location>
        <begin position="116"/>
        <end position="136"/>
    </location>
</feature>
<organism evidence="3 4">
    <name type="scientific">Pseudonocardia halophobica</name>
    <dbReference type="NCBI Taxonomy" id="29401"/>
    <lineage>
        <taxon>Bacteria</taxon>
        <taxon>Bacillati</taxon>
        <taxon>Actinomycetota</taxon>
        <taxon>Actinomycetes</taxon>
        <taxon>Pseudonocardiales</taxon>
        <taxon>Pseudonocardiaceae</taxon>
        <taxon>Pseudonocardia</taxon>
    </lineage>
</organism>
<keyword evidence="4" id="KW-1185">Reference proteome</keyword>
<accession>A0A9W6L2M2</accession>
<feature type="compositionally biased region" description="Basic and acidic residues" evidence="1">
    <location>
        <begin position="142"/>
        <end position="153"/>
    </location>
</feature>
<evidence type="ECO:0000313" key="3">
    <source>
        <dbReference type="EMBL" id="GLL11913.1"/>
    </source>
</evidence>
<reference evidence="3" key="1">
    <citation type="journal article" date="2014" name="Int. J. Syst. Evol. Microbiol.">
        <title>Complete genome sequence of Corynebacterium casei LMG S-19264T (=DSM 44701T), isolated from a smear-ripened cheese.</title>
        <authorList>
            <consortium name="US DOE Joint Genome Institute (JGI-PGF)"/>
            <person name="Walter F."/>
            <person name="Albersmeier A."/>
            <person name="Kalinowski J."/>
            <person name="Ruckert C."/>
        </authorList>
    </citation>
    <scope>NUCLEOTIDE SEQUENCE</scope>
    <source>
        <strain evidence="3">VKM Ac-1069</strain>
    </source>
</reference>
<reference evidence="3" key="2">
    <citation type="submission" date="2023-01" db="EMBL/GenBank/DDBJ databases">
        <authorList>
            <person name="Sun Q."/>
            <person name="Evtushenko L."/>
        </authorList>
    </citation>
    <scope>NUCLEOTIDE SEQUENCE</scope>
    <source>
        <strain evidence="3">VKM Ac-1069</strain>
    </source>
</reference>
<dbReference type="Pfam" id="PF11377">
    <property type="entry name" value="DUF3180"/>
    <property type="match status" value="1"/>
</dbReference>
<feature type="transmembrane region" description="Helical" evidence="2">
    <location>
        <begin position="77"/>
        <end position="104"/>
    </location>
</feature>
<evidence type="ECO:0000256" key="1">
    <source>
        <dbReference type="SAM" id="MobiDB-lite"/>
    </source>
</evidence>
<dbReference type="AlphaFoldDB" id="A0A9W6L2M2"/>
<dbReference type="RefSeq" id="WP_037045240.1">
    <property type="nucleotide sequence ID" value="NZ_BAAAUZ010000008.1"/>
</dbReference>
<comment type="caution">
    <text evidence="3">The sequence shown here is derived from an EMBL/GenBank/DDBJ whole genome shotgun (WGS) entry which is preliminary data.</text>
</comment>
<gene>
    <name evidence="3" type="ORF">GCM10017577_30540</name>
</gene>
<dbReference type="EMBL" id="BSFQ01000011">
    <property type="protein sequence ID" value="GLL11913.1"/>
    <property type="molecule type" value="Genomic_DNA"/>
</dbReference>
<evidence type="ECO:0000256" key="2">
    <source>
        <dbReference type="SAM" id="Phobius"/>
    </source>
</evidence>
<dbReference type="InterPro" id="IPR021517">
    <property type="entry name" value="DUF3180"/>
</dbReference>
<keyword evidence="2" id="KW-0812">Transmembrane</keyword>